<dbReference type="InterPro" id="IPR013149">
    <property type="entry name" value="ADH-like_C"/>
</dbReference>
<gene>
    <name evidence="7" type="ORF">CcaverHIS019_0706130</name>
</gene>
<dbReference type="CDD" id="cd05283">
    <property type="entry name" value="CAD1"/>
    <property type="match status" value="1"/>
</dbReference>
<dbReference type="Proteomes" id="UP001233271">
    <property type="component" value="Chromosome 7b"/>
</dbReference>
<evidence type="ECO:0000256" key="5">
    <source>
        <dbReference type="RuleBase" id="RU361277"/>
    </source>
</evidence>
<dbReference type="KEGG" id="ccac:CcaHIS019_0706130"/>
<dbReference type="GO" id="GO:0008270">
    <property type="term" value="F:zinc ion binding"/>
    <property type="evidence" value="ECO:0007669"/>
    <property type="project" value="InterPro"/>
</dbReference>
<dbReference type="SMART" id="SM00829">
    <property type="entry name" value="PKS_ER"/>
    <property type="match status" value="1"/>
</dbReference>
<keyword evidence="2 5" id="KW-0479">Metal-binding</keyword>
<comment type="similarity">
    <text evidence="5">Belongs to the zinc-containing alcohol dehydrogenase family.</text>
</comment>
<dbReference type="SUPFAM" id="SSF50129">
    <property type="entry name" value="GroES-like"/>
    <property type="match status" value="1"/>
</dbReference>
<dbReference type="RefSeq" id="XP_060460297.1">
    <property type="nucleotide sequence ID" value="XM_060604065.1"/>
</dbReference>
<evidence type="ECO:0000313" key="8">
    <source>
        <dbReference type="Proteomes" id="UP001233271"/>
    </source>
</evidence>
<keyword evidence="8" id="KW-1185">Reference proteome</keyword>
<evidence type="ECO:0000256" key="4">
    <source>
        <dbReference type="ARBA" id="ARBA00023002"/>
    </source>
</evidence>
<dbReference type="Gene3D" id="3.90.180.10">
    <property type="entry name" value="Medium-chain alcohol dehydrogenases, catalytic domain"/>
    <property type="match status" value="1"/>
</dbReference>
<comment type="cofactor">
    <cofactor evidence="1 5">
        <name>Zn(2+)</name>
        <dbReference type="ChEBI" id="CHEBI:29105"/>
    </cofactor>
</comment>
<sequence>MSSITVFKGSASGKVVQHKATTILEPQGKQVLIEVTHSGICGTDEHYRKQDMVLGHEGVGIIRAVGPSVKTLKKGDRVGWGYCHGSCGSCRECDRGQQLYCDERQLYGSTNLDQGSFSTHAMWDDEFVFGIPDAISSEEAAPLMCAGAAVYSGLKSGNIGWNSRVGILGFGGLGHLALQFAAKMGCEVVVLSHSSSKEKDARSLGASEFHTLSSIDSDKFKPVDCLLLSGAQQPDWNKVVPLVRRGGSIMAMTVDMSELNVPYMLLVMNAIAIRGSLPTPPVLHREMLDFAAFHGIRPIVQSFPFTEEGINEALERLGKGEIRYRAVVARA</sequence>
<dbReference type="Pfam" id="PF00107">
    <property type="entry name" value="ADH_zinc_N"/>
    <property type="match status" value="1"/>
</dbReference>
<dbReference type="InterPro" id="IPR036291">
    <property type="entry name" value="NAD(P)-bd_dom_sf"/>
</dbReference>
<proteinExistence type="inferred from homology"/>
<name>A0AA48LAQ7_9TREE</name>
<evidence type="ECO:0000256" key="3">
    <source>
        <dbReference type="ARBA" id="ARBA00022833"/>
    </source>
</evidence>
<dbReference type="PANTHER" id="PTHR42683">
    <property type="entry name" value="ALDEHYDE REDUCTASE"/>
    <property type="match status" value="1"/>
</dbReference>
<dbReference type="SUPFAM" id="SSF51735">
    <property type="entry name" value="NAD(P)-binding Rossmann-fold domains"/>
    <property type="match status" value="1"/>
</dbReference>
<dbReference type="InterPro" id="IPR020843">
    <property type="entry name" value="ER"/>
</dbReference>
<dbReference type="InterPro" id="IPR011032">
    <property type="entry name" value="GroES-like_sf"/>
</dbReference>
<feature type="domain" description="Enoyl reductase (ER)" evidence="6">
    <location>
        <begin position="9"/>
        <end position="328"/>
    </location>
</feature>
<evidence type="ECO:0000256" key="1">
    <source>
        <dbReference type="ARBA" id="ARBA00001947"/>
    </source>
</evidence>
<dbReference type="PROSITE" id="PS00059">
    <property type="entry name" value="ADH_ZINC"/>
    <property type="match status" value="1"/>
</dbReference>
<dbReference type="AlphaFoldDB" id="A0AA48LAQ7"/>
<dbReference type="InterPro" id="IPR002328">
    <property type="entry name" value="ADH_Zn_CS"/>
</dbReference>
<dbReference type="InterPro" id="IPR013154">
    <property type="entry name" value="ADH-like_N"/>
</dbReference>
<reference evidence="7" key="1">
    <citation type="journal article" date="2023" name="BMC Genomics">
        <title>Chromosome-level genome assemblies of Cutaneotrichosporon spp. (Trichosporonales, Basidiomycota) reveal imbalanced evolution between nucleotide sequences and chromosome synteny.</title>
        <authorList>
            <person name="Kobayashi Y."/>
            <person name="Kayamori A."/>
            <person name="Aoki K."/>
            <person name="Shiwa Y."/>
            <person name="Matsutani M."/>
            <person name="Fujita N."/>
            <person name="Sugita T."/>
            <person name="Iwasaki W."/>
            <person name="Tanaka N."/>
            <person name="Takashima M."/>
        </authorList>
    </citation>
    <scope>NUCLEOTIDE SEQUENCE</scope>
    <source>
        <strain evidence="7">HIS019</strain>
    </source>
</reference>
<organism evidence="7 8">
    <name type="scientific">Cutaneotrichosporon cavernicola</name>
    <dbReference type="NCBI Taxonomy" id="279322"/>
    <lineage>
        <taxon>Eukaryota</taxon>
        <taxon>Fungi</taxon>
        <taxon>Dikarya</taxon>
        <taxon>Basidiomycota</taxon>
        <taxon>Agaricomycotina</taxon>
        <taxon>Tremellomycetes</taxon>
        <taxon>Trichosporonales</taxon>
        <taxon>Trichosporonaceae</taxon>
        <taxon>Cutaneotrichosporon</taxon>
    </lineage>
</organism>
<protein>
    <recommendedName>
        <fullName evidence="6">Enoyl reductase (ER) domain-containing protein</fullName>
    </recommendedName>
</protein>
<dbReference type="InterPro" id="IPR047109">
    <property type="entry name" value="CAD-like"/>
</dbReference>
<evidence type="ECO:0000256" key="2">
    <source>
        <dbReference type="ARBA" id="ARBA00022723"/>
    </source>
</evidence>
<evidence type="ECO:0000259" key="6">
    <source>
        <dbReference type="SMART" id="SM00829"/>
    </source>
</evidence>
<dbReference type="Gene3D" id="3.40.50.720">
    <property type="entry name" value="NAD(P)-binding Rossmann-like Domain"/>
    <property type="match status" value="1"/>
</dbReference>
<evidence type="ECO:0000313" key="7">
    <source>
        <dbReference type="EMBL" id="BEI95032.1"/>
    </source>
</evidence>
<dbReference type="GeneID" id="85498902"/>
<dbReference type="EMBL" id="AP028219">
    <property type="protein sequence ID" value="BEI95032.1"/>
    <property type="molecule type" value="Genomic_DNA"/>
</dbReference>
<dbReference type="Pfam" id="PF08240">
    <property type="entry name" value="ADH_N"/>
    <property type="match status" value="1"/>
</dbReference>
<dbReference type="GO" id="GO:0016616">
    <property type="term" value="F:oxidoreductase activity, acting on the CH-OH group of donors, NAD or NADP as acceptor"/>
    <property type="evidence" value="ECO:0007669"/>
    <property type="project" value="InterPro"/>
</dbReference>
<dbReference type="FunFam" id="3.40.50.720:FF:000022">
    <property type="entry name" value="Cinnamyl alcohol dehydrogenase"/>
    <property type="match status" value="1"/>
</dbReference>
<accession>A0AA48LAQ7</accession>
<keyword evidence="3 5" id="KW-0862">Zinc</keyword>
<keyword evidence="4" id="KW-0560">Oxidoreductase</keyword>